<comment type="caution">
    <text evidence="7">The sequence shown here is derived from an EMBL/GenBank/DDBJ whole genome shotgun (WGS) entry which is preliminary data.</text>
</comment>
<reference evidence="7" key="1">
    <citation type="submission" date="2021-10" db="EMBL/GenBank/DDBJ databases">
        <title>Tropical sea cucumber genome reveals ecological adaptation and Cuvierian tubules defense mechanism.</title>
        <authorList>
            <person name="Chen T."/>
        </authorList>
    </citation>
    <scope>NUCLEOTIDE SEQUENCE</scope>
    <source>
        <strain evidence="7">Nanhai2018</strain>
        <tissue evidence="7">Muscle</tissue>
    </source>
</reference>
<comment type="similarity">
    <text evidence="2">Belongs to the TMEM45 family.</text>
</comment>
<protein>
    <submittedName>
        <fullName evidence="7">Transmembrane protein 45B</fullName>
    </submittedName>
</protein>
<feature type="transmembrane region" description="Helical" evidence="6">
    <location>
        <begin position="237"/>
        <end position="262"/>
    </location>
</feature>
<dbReference type="PANTHER" id="PTHR16007:SF15">
    <property type="entry name" value="TRANSMEMBRANE PROTEIN 45B"/>
    <property type="match status" value="1"/>
</dbReference>
<evidence type="ECO:0000313" key="8">
    <source>
        <dbReference type="Proteomes" id="UP001152320"/>
    </source>
</evidence>
<keyword evidence="8" id="KW-1185">Reference proteome</keyword>
<keyword evidence="4 6" id="KW-1133">Transmembrane helix</keyword>
<dbReference type="OrthoDB" id="551896at2759"/>
<evidence type="ECO:0000256" key="1">
    <source>
        <dbReference type="ARBA" id="ARBA00004141"/>
    </source>
</evidence>
<feature type="transmembrane region" description="Helical" evidence="6">
    <location>
        <begin position="168"/>
        <end position="189"/>
    </location>
</feature>
<evidence type="ECO:0000256" key="6">
    <source>
        <dbReference type="SAM" id="Phobius"/>
    </source>
</evidence>
<proteinExistence type="inferred from homology"/>
<evidence type="ECO:0000313" key="7">
    <source>
        <dbReference type="EMBL" id="KAJ8045703.1"/>
    </source>
</evidence>
<dbReference type="GO" id="GO:0016020">
    <property type="term" value="C:membrane"/>
    <property type="evidence" value="ECO:0007669"/>
    <property type="project" value="UniProtKB-SubCell"/>
</dbReference>
<gene>
    <name evidence="7" type="ORF">HOLleu_08758</name>
</gene>
<feature type="transmembrane region" description="Helical" evidence="6">
    <location>
        <begin position="196"/>
        <end position="217"/>
    </location>
</feature>
<dbReference type="Pfam" id="PF04819">
    <property type="entry name" value="DUF716"/>
    <property type="match status" value="1"/>
</dbReference>
<evidence type="ECO:0000256" key="4">
    <source>
        <dbReference type="ARBA" id="ARBA00022989"/>
    </source>
</evidence>
<keyword evidence="3 6" id="KW-0812">Transmembrane</keyword>
<dbReference type="Proteomes" id="UP001152320">
    <property type="component" value="Chromosome 3"/>
</dbReference>
<feature type="transmembrane region" description="Helical" evidence="6">
    <location>
        <begin position="65"/>
        <end position="89"/>
    </location>
</feature>
<dbReference type="InterPro" id="IPR042127">
    <property type="entry name" value="TMEM45"/>
</dbReference>
<dbReference type="InterPro" id="IPR006904">
    <property type="entry name" value="DUF716"/>
</dbReference>
<comment type="subcellular location">
    <subcellularLocation>
        <location evidence="1">Membrane</location>
        <topology evidence="1">Multi-pass membrane protein</topology>
    </subcellularLocation>
</comment>
<accession>A0A9Q1HI53</accession>
<name>A0A9Q1HI53_HOLLE</name>
<feature type="transmembrane region" description="Helical" evidence="6">
    <location>
        <begin position="16"/>
        <end position="36"/>
    </location>
</feature>
<dbReference type="EMBL" id="JAIZAY010000003">
    <property type="protein sequence ID" value="KAJ8045703.1"/>
    <property type="molecule type" value="Genomic_DNA"/>
</dbReference>
<sequence length="292" mass="33279">MSIGNVSYDLTEGRGIFIGHVTGGAAHVLVSLVWVLKYHFRTVSRQDDQSEWNRRPLVVNKIFRLIPWEGCIIIFSGSVGVIGGIFSPFFRFRMVGDDDTFLLDSLRGWQHIVYFSSIALYGVVILLADTCFSKLTYYIKPLGSATFALHGTVFALHRSMQNPVDSRIHIIFVVCSYGIAATFALETAFQKQSLYFIMRVFFMVLQGTWMSLSASILDPPNSQQWDGFDKLNIMFVSTIFLILVFIDFCSVVFVFCCISYYIRHKVKRQNDYTLLENGIEMGVTKQQDKIVD</sequence>
<feature type="transmembrane region" description="Helical" evidence="6">
    <location>
        <begin position="109"/>
        <end position="128"/>
    </location>
</feature>
<keyword evidence="5 6" id="KW-0472">Membrane</keyword>
<dbReference type="PANTHER" id="PTHR16007">
    <property type="entry name" value="EPIDIDYMAL MEMBRANE PROTEIN E9-RELATED"/>
    <property type="match status" value="1"/>
</dbReference>
<evidence type="ECO:0000256" key="5">
    <source>
        <dbReference type="ARBA" id="ARBA00023136"/>
    </source>
</evidence>
<organism evidence="7 8">
    <name type="scientific">Holothuria leucospilota</name>
    <name type="common">Black long sea cucumber</name>
    <name type="synonym">Mertensiothuria leucospilota</name>
    <dbReference type="NCBI Taxonomy" id="206669"/>
    <lineage>
        <taxon>Eukaryota</taxon>
        <taxon>Metazoa</taxon>
        <taxon>Echinodermata</taxon>
        <taxon>Eleutherozoa</taxon>
        <taxon>Echinozoa</taxon>
        <taxon>Holothuroidea</taxon>
        <taxon>Aspidochirotacea</taxon>
        <taxon>Aspidochirotida</taxon>
        <taxon>Holothuriidae</taxon>
        <taxon>Holothuria</taxon>
    </lineage>
</organism>
<evidence type="ECO:0000256" key="3">
    <source>
        <dbReference type="ARBA" id="ARBA00022692"/>
    </source>
</evidence>
<feature type="transmembrane region" description="Helical" evidence="6">
    <location>
        <begin position="135"/>
        <end position="156"/>
    </location>
</feature>
<dbReference type="AlphaFoldDB" id="A0A9Q1HI53"/>
<evidence type="ECO:0000256" key="2">
    <source>
        <dbReference type="ARBA" id="ARBA00006948"/>
    </source>
</evidence>